<gene>
    <name evidence="2" type="ORF">XNOV1_A005189</name>
</gene>
<accession>A0AAV1ELM4</accession>
<dbReference type="AlphaFoldDB" id="A0AAV1ELM4"/>
<dbReference type="Proteomes" id="UP001178508">
    <property type="component" value="Chromosome 1"/>
</dbReference>
<feature type="compositionally biased region" description="Pro residues" evidence="1">
    <location>
        <begin position="53"/>
        <end position="63"/>
    </location>
</feature>
<feature type="region of interest" description="Disordered" evidence="1">
    <location>
        <begin position="45"/>
        <end position="78"/>
    </location>
</feature>
<protein>
    <submittedName>
        <fullName evidence="2">Uncharacterized protein</fullName>
    </submittedName>
</protein>
<organism evidence="2 3">
    <name type="scientific">Xyrichtys novacula</name>
    <name type="common">Pearly razorfish</name>
    <name type="synonym">Hemipteronotus novacula</name>
    <dbReference type="NCBI Taxonomy" id="13765"/>
    <lineage>
        <taxon>Eukaryota</taxon>
        <taxon>Metazoa</taxon>
        <taxon>Chordata</taxon>
        <taxon>Craniata</taxon>
        <taxon>Vertebrata</taxon>
        <taxon>Euteleostomi</taxon>
        <taxon>Actinopterygii</taxon>
        <taxon>Neopterygii</taxon>
        <taxon>Teleostei</taxon>
        <taxon>Neoteleostei</taxon>
        <taxon>Acanthomorphata</taxon>
        <taxon>Eupercaria</taxon>
        <taxon>Labriformes</taxon>
        <taxon>Labridae</taxon>
        <taxon>Xyrichtys</taxon>
    </lineage>
</organism>
<evidence type="ECO:0000313" key="2">
    <source>
        <dbReference type="EMBL" id="CAJ1049610.1"/>
    </source>
</evidence>
<proteinExistence type="predicted"/>
<sequence length="78" mass="8789">MISEEVEGVLTLWASLTKCRKQDDGVAEMKLIFDPDLPEQFASFSDVEYGEMPLPPPPPPPASPSENPYEPNLEDEYY</sequence>
<keyword evidence="3" id="KW-1185">Reference proteome</keyword>
<reference evidence="2" key="1">
    <citation type="submission" date="2023-08" db="EMBL/GenBank/DDBJ databases">
        <authorList>
            <person name="Alioto T."/>
            <person name="Alioto T."/>
            <person name="Gomez Garrido J."/>
        </authorList>
    </citation>
    <scope>NUCLEOTIDE SEQUENCE</scope>
</reference>
<evidence type="ECO:0000313" key="3">
    <source>
        <dbReference type="Proteomes" id="UP001178508"/>
    </source>
</evidence>
<evidence type="ECO:0000256" key="1">
    <source>
        <dbReference type="SAM" id="MobiDB-lite"/>
    </source>
</evidence>
<dbReference type="EMBL" id="OY660864">
    <property type="protein sequence ID" value="CAJ1049610.1"/>
    <property type="molecule type" value="Genomic_DNA"/>
</dbReference>
<name>A0AAV1ELM4_XYRNO</name>